<protein>
    <submittedName>
        <fullName evidence="3">Helix-turn-helix protein</fullName>
    </submittedName>
</protein>
<dbReference type="SUPFAM" id="SSF47413">
    <property type="entry name" value="lambda repressor-like DNA-binding domains"/>
    <property type="match status" value="1"/>
</dbReference>
<dbReference type="Gene3D" id="1.10.260.40">
    <property type="entry name" value="lambda repressor-like DNA-binding domains"/>
    <property type="match status" value="1"/>
</dbReference>
<evidence type="ECO:0000256" key="1">
    <source>
        <dbReference type="SAM" id="MobiDB-lite"/>
    </source>
</evidence>
<evidence type="ECO:0000313" key="4">
    <source>
        <dbReference type="Proteomes" id="UP000294832"/>
    </source>
</evidence>
<dbReference type="PROSITE" id="PS50943">
    <property type="entry name" value="HTH_CROC1"/>
    <property type="match status" value="1"/>
</dbReference>
<proteinExistence type="predicted"/>
<dbReference type="OrthoDB" id="5422231at2"/>
<dbReference type="InterPro" id="IPR010982">
    <property type="entry name" value="Lambda_DNA-bd_dom_sf"/>
</dbReference>
<evidence type="ECO:0000259" key="2">
    <source>
        <dbReference type="PROSITE" id="PS50943"/>
    </source>
</evidence>
<comment type="caution">
    <text evidence="3">The sequence shown here is derived from an EMBL/GenBank/DDBJ whole genome shotgun (WGS) entry which is preliminary data.</text>
</comment>
<dbReference type="GO" id="GO:0003677">
    <property type="term" value="F:DNA binding"/>
    <property type="evidence" value="ECO:0007669"/>
    <property type="project" value="InterPro"/>
</dbReference>
<feature type="region of interest" description="Disordered" evidence="1">
    <location>
        <begin position="1"/>
        <end position="32"/>
    </location>
</feature>
<accession>A0A4R2F5I5</accession>
<reference evidence="3 4" key="1">
    <citation type="submission" date="2019-03" db="EMBL/GenBank/DDBJ databases">
        <title>Freshwater and sediment microbial communities from various areas in North America, analyzing microbe dynamics in response to fracking.</title>
        <authorList>
            <person name="Lamendella R."/>
        </authorList>
    </citation>
    <scope>NUCLEOTIDE SEQUENCE [LARGE SCALE GENOMIC DNA]</scope>
    <source>
        <strain evidence="3 4">74A</strain>
    </source>
</reference>
<dbReference type="Proteomes" id="UP000294832">
    <property type="component" value="Unassembled WGS sequence"/>
</dbReference>
<evidence type="ECO:0000313" key="3">
    <source>
        <dbReference type="EMBL" id="TCN77353.1"/>
    </source>
</evidence>
<dbReference type="CDD" id="cd00093">
    <property type="entry name" value="HTH_XRE"/>
    <property type="match status" value="1"/>
</dbReference>
<organism evidence="3 4">
    <name type="scientific">Shewanella fodinae</name>
    <dbReference type="NCBI Taxonomy" id="552357"/>
    <lineage>
        <taxon>Bacteria</taxon>
        <taxon>Pseudomonadati</taxon>
        <taxon>Pseudomonadota</taxon>
        <taxon>Gammaproteobacteria</taxon>
        <taxon>Alteromonadales</taxon>
        <taxon>Shewanellaceae</taxon>
        <taxon>Shewanella</taxon>
    </lineage>
</organism>
<keyword evidence="4" id="KW-1185">Reference proteome</keyword>
<gene>
    <name evidence="3" type="ORF">EDC91_1479</name>
</gene>
<name>A0A4R2F5I5_9GAMM</name>
<dbReference type="InterPro" id="IPR001387">
    <property type="entry name" value="Cro/C1-type_HTH"/>
</dbReference>
<sequence length="114" mass="12520">MRGGEIVNESNKAYRDPMATGKGRKVKPTPMPSDNEIFTAKVFGQAIRSGRTHQNISLVDAAKDIGVHKDTMTRIEQGDAKVSLGNFLSAMEIAGFTLKIVPLEIKVDEDGQWF</sequence>
<feature type="domain" description="HTH cro/C1-type" evidence="2">
    <location>
        <begin position="47"/>
        <end position="101"/>
    </location>
</feature>
<dbReference type="AlphaFoldDB" id="A0A4R2F5I5"/>
<dbReference type="EMBL" id="SLWF01000047">
    <property type="protein sequence ID" value="TCN77353.1"/>
    <property type="molecule type" value="Genomic_DNA"/>
</dbReference>